<dbReference type="SUPFAM" id="SSF52218">
    <property type="entry name" value="Flavoproteins"/>
    <property type="match status" value="1"/>
</dbReference>
<dbReference type="InterPro" id="IPR023173">
    <property type="entry name" value="NADPH_Cyt_P450_Rdtase_alpha"/>
</dbReference>
<evidence type="ECO:0000313" key="11">
    <source>
        <dbReference type="EMBL" id="SBS97071.1"/>
    </source>
</evidence>
<dbReference type="PANTHER" id="PTHR19384">
    <property type="entry name" value="NITRIC OXIDE SYNTHASE-RELATED"/>
    <property type="match status" value="1"/>
</dbReference>
<keyword evidence="6" id="KW-0560">Oxidoreductase</keyword>
<dbReference type="EMBL" id="FLQU01000509">
    <property type="protein sequence ID" value="SBS86667.1"/>
    <property type="molecule type" value="Genomic_DNA"/>
</dbReference>
<proteinExistence type="predicted"/>
<dbReference type="InterPro" id="IPR029039">
    <property type="entry name" value="Flavoprotein-like_sf"/>
</dbReference>
<dbReference type="InterPro" id="IPR039261">
    <property type="entry name" value="FNR_nucleotide-bd"/>
</dbReference>
<keyword evidence="5" id="KW-0521">NADP</keyword>
<dbReference type="GO" id="GO:0005829">
    <property type="term" value="C:cytosol"/>
    <property type="evidence" value="ECO:0007669"/>
    <property type="project" value="TreeGrafter"/>
</dbReference>
<protein>
    <submittedName>
        <fullName evidence="11">NADPH--cytochrome P450 reductase, putative (CPR)</fullName>
    </submittedName>
</protein>
<dbReference type="PANTHER" id="PTHR19384:SF10">
    <property type="entry name" value="NADPH-DEPENDENT DIFLAVIN OXIDOREDUCTASE 1"/>
    <property type="match status" value="1"/>
</dbReference>
<dbReference type="GO" id="GO:0016491">
    <property type="term" value="F:oxidoreductase activity"/>
    <property type="evidence" value="ECO:0007669"/>
    <property type="project" value="UniProtKB-KW"/>
</dbReference>
<reference evidence="11" key="2">
    <citation type="submission" date="2016-05" db="EMBL/GenBank/DDBJ databases">
        <authorList>
            <person name="Lavstsen T."/>
            <person name="Jespersen J.S."/>
        </authorList>
    </citation>
    <scope>NUCLEOTIDE SEQUENCE [LARGE SCALE GENOMIC DNA]</scope>
</reference>
<keyword evidence="8" id="KW-0472">Membrane</keyword>
<dbReference type="PROSITE" id="PS50902">
    <property type="entry name" value="FLAVODOXIN_LIKE"/>
    <property type="match status" value="1"/>
</dbReference>
<dbReference type="Gene3D" id="1.20.990.10">
    <property type="entry name" value="NADPH-cytochrome p450 Reductase, Chain A, domain 3"/>
    <property type="match status" value="1"/>
</dbReference>
<feature type="compositionally biased region" description="Basic and acidic residues" evidence="7">
    <location>
        <begin position="351"/>
        <end position="363"/>
    </location>
</feature>
<dbReference type="InterPro" id="IPR003097">
    <property type="entry name" value="CysJ-like_FAD-binding"/>
</dbReference>
<evidence type="ECO:0000256" key="4">
    <source>
        <dbReference type="ARBA" id="ARBA00022827"/>
    </source>
</evidence>
<dbReference type="Pfam" id="PF00258">
    <property type="entry name" value="Flavodoxin_1"/>
    <property type="match status" value="1"/>
</dbReference>
<dbReference type="SUPFAM" id="SSF52343">
    <property type="entry name" value="Ferredoxin reductase-like, C-terminal NADP-linked domain"/>
    <property type="match status" value="1"/>
</dbReference>
<evidence type="ECO:0000256" key="3">
    <source>
        <dbReference type="ARBA" id="ARBA00022630"/>
    </source>
</evidence>
<keyword evidence="8" id="KW-1133">Transmembrane helix</keyword>
<organism evidence="11 12">
    <name type="scientific">Plasmodium ovale curtisi</name>
    <dbReference type="NCBI Taxonomy" id="864141"/>
    <lineage>
        <taxon>Eukaryota</taxon>
        <taxon>Sar</taxon>
        <taxon>Alveolata</taxon>
        <taxon>Apicomplexa</taxon>
        <taxon>Aconoidasida</taxon>
        <taxon>Haemosporida</taxon>
        <taxon>Plasmodiidae</taxon>
        <taxon>Plasmodium</taxon>
        <taxon>Plasmodium (Plasmodium)</taxon>
    </lineage>
</organism>
<dbReference type="SUPFAM" id="SSF63380">
    <property type="entry name" value="Riboflavin synthase domain-like"/>
    <property type="match status" value="1"/>
</dbReference>
<evidence type="ECO:0000256" key="8">
    <source>
        <dbReference type="SAM" id="Phobius"/>
    </source>
</evidence>
<evidence type="ECO:0000256" key="2">
    <source>
        <dbReference type="ARBA" id="ARBA00001974"/>
    </source>
</evidence>
<feature type="transmembrane region" description="Helical" evidence="8">
    <location>
        <begin position="695"/>
        <end position="715"/>
    </location>
</feature>
<evidence type="ECO:0000313" key="13">
    <source>
        <dbReference type="Proteomes" id="UP000078560"/>
    </source>
</evidence>
<feature type="domain" description="Flavodoxin-like" evidence="9">
    <location>
        <begin position="147"/>
        <end position="287"/>
    </location>
</feature>
<comment type="cofactor">
    <cofactor evidence="1">
        <name>FMN</name>
        <dbReference type="ChEBI" id="CHEBI:58210"/>
    </cofactor>
</comment>
<evidence type="ECO:0000313" key="10">
    <source>
        <dbReference type="EMBL" id="SBS86667.1"/>
    </source>
</evidence>
<keyword evidence="3" id="KW-0285">Flavoprotein</keyword>
<keyword evidence="8" id="KW-0812">Transmembrane</keyword>
<gene>
    <name evidence="11" type="ORF">POVCU1_035540</name>
    <name evidence="10" type="ORF">POVCU2_0038530</name>
</gene>
<reference evidence="12 13" key="1">
    <citation type="submission" date="2016-05" db="EMBL/GenBank/DDBJ databases">
        <authorList>
            <person name="Naeem Raeece"/>
        </authorList>
    </citation>
    <scope>NUCLEOTIDE SEQUENCE [LARGE SCALE GENOMIC DNA]</scope>
</reference>
<keyword evidence="4" id="KW-0274">FAD</keyword>
<comment type="cofactor">
    <cofactor evidence="2">
        <name>FAD</name>
        <dbReference type="ChEBI" id="CHEBI:57692"/>
    </cofactor>
</comment>
<dbReference type="Proteomes" id="UP000078546">
    <property type="component" value="Unassembled WGS sequence"/>
</dbReference>
<dbReference type="Gene3D" id="2.40.30.10">
    <property type="entry name" value="Translation factors"/>
    <property type="match status" value="1"/>
</dbReference>
<evidence type="ECO:0000256" key="6">
    <source>
        <dbReference type="ARBA" id="ARBA00023002"/>
    </source>
</evidence>
<dbReference type="InterPro" id="IPR008254">
    <property type="entry name" value="Flavodoxin/NO_synth"/>
</dbReference>
<dbReference type="Gene3D" id="3.40.50.360">
    <property type="match status" value="1"/>
</dbReference>
<evidence type="ECO:0000313" key="12">
    <source>
        <dbReference type="Proteomes" id="UP000078546"/>
    </source>
</evidence>
<evidence type="ECO:0000259" key="9">
    <source>
        <dbReference type="PROSITE" id="PS50902"/>
    </source>
</evidence>
<dbReference type="InterPro" id="IPR017938">
    <property type="entry name" value="Riboflavin_synthase-like_b-brl"/>
</dbReference>
<dbReference type="Gene3D" id="3.40.50.80">
    <property type="entry name" value="Nucleotide-binding domain of ferredoxin-NADP reductase (FNR) module"/>
    <property type="match status" value="1"/>
</dbReference>
<feature type="region of interest" description="Disordered" evidence="7">
    <location>
        <begin position="327"/>
        <end position="363"/>
    </location>
</feature>
<evidence type="ECO:0000256" key="7">
    <source>
        <dbReference type="SAM" id="MobiDB-lite"/>
    </source>
</evidence>
<accession>A0A1A8WVS6</accession>
<dbReference type="GO" id="GO:0050660">
    <property type="term" value="F:flavin adenine dinucleotide binding"/>
    <property type="evidence" value="ECO:0007669"/>
    <property type="project" value="TreeGrafter"/>
</dbReference>
<dbReference type="Proteomes" id="UP000078560">
    <property type="component" value="Unassembled WGS sequence"/>
</dbReference>
<dbReference type="AlphaFoldDB" id="A0A1A8WVS6"/>
<evidence type="ECO:0000256" key="1">
    <source>
        <dbReference type="ARBA" id="ARBA00001917"/>
    </source>
</evidence>
<sequence>MTNCQHYDLTTGLNDLRNKSINEINQIINVHRDKKKKNLGIVESSNETNNIKQLQNFAKNQGNCFMICKKNLYERLEKDILKYKHLSDNNNLPFDEKDVKKLEIYYNNIEQELCFDACSRRFCHLLNEQRLCNIGSTMEATMRRRRILLAYGSEFGTAYDCGRNVFYELYPHFNIDFFCLNDINVTTFYNYENVIMIVSTTGYGCYTHDMSKFWIDLHKNNYIFYEDMYFHIFGLGDSSYDNYNVVAKKLKKKLKSLGAHIANYNLGNYQHPSMHFTNFDIWKKNVYDFLRKKYFYFEVVSDIPCVYSVLNVDSSLEGEHESSWKEQSANWKASKGKTANREEANGEETEAEKGNHNSVREKTNSATVDHYNVGEHFCKSMQFTKFEVVKNERCTDTSYYQDVRLIHLIAPVNHFKVSSLIRIHPFLDEKRTKEILNLLKINYNDYIIIKKNDINCIFNTYIPIKKKIKILDLFMHFLDLNKIVTPFFFIYLSKKTNSEIHKKKFLQLGNTNNISDYFGYIYQDKRSYYDIFYDFYSYINIDITFLLNTLPSIKQRAYSILNTLQCYKLLKNFNFFNLYYFYINPSFSTFIHFLKINYYLKKNPQNFFSFYTYNGLMVKSAIRTLKFINWLRYKIEHNNNTLFELLVCLYHIDVNKNKKLKGLCSDYLINSKPGSFIYATIQNSLITINKNIGNINYRVVYISIGAAFSSLLGVIRLRDHLYRKQDTKWEKKIHSLDYSTDKDIIFLGLRNRDKDFYFQQEMENYLHFNYVFVAFSRQPENRFFFFNKEVSQLAKHGDTNIGVPFGFTASDASSAAPDVDAHVSCPAETTLANGRHRCATRICEEKAFNMSYAQMKHLLEEKKKVYVTDIISVLQDSVYELLRKNNTIILVAGKSRPFSQNVMKLFANIIKQKEKNKTMEEINLFLKKKMDDFSIILESWY</sequence>
<dbReference type="GO" id="GO:0010181">
    <property type="term" value="F:FMN binding"/>
    <property type="evidence" value="ECO:0007669"/>
    <property type="project" value="InterPro"/>
</dbReference>
<name>A0A1A8WVS6_PLAOA</name>
<dbReference type="EMBL" id="FLQV01000654">
    <property type="protein sequence ID" value="SBS97071.1"/>
    <property type="molecule type" value="Genomic_DNA"/>
</dbReference>
<dbReference type="Pfam" id="PF00667">
    <property type="entry name" value="FAD_binding_1"/>
    <property type="match status" value="1"/>
</dbReference>
<evidence type="ECO:0000256" key="5">
    <source>
        <dbReference type="ARBA" id="ARBA00022857"/>
    </source>
</evidence>